<proteinExistence type="predicted"/>
<dbReference type="Proteomes" id="UP000308267">
    <property type="component" value="Unassembled WGS sequence"/>
</dbReference>
<accession>A0A4S2LQZ9</accession>
<name>A0A4S2LQZ9_OPIFE</name>
<keyword evidence="2" id="KW-1185">Reference proteome</keyword>
<reference evidence="1 2" key="1">
    <citation type="journal article" date="2019" name="BMC Genomics">
        <title>New insights from Opisthorchis felineus genome: update on genomics of the epidemiologically important liver flukes.</title>
        <authorList>
            <person name="Ershov N.I."/>
            <person name="Mordvinov V.A."/>
            <person name="Prokhortchouk E.B."/>
            <person name="Pakharukova M.Y."/>
            <person name="Gunbin K.V."/>
            <person name="Ustyantsev K."/>
            <person name="Genaev M.A."/>
            <person name="Blinov A.G."/>
            <person name="Mazur A."/>
            <person name="Boulygina E."/>
            <person name="Tsygankova S."/>
            <person name="Khrameeva E."/>
            <person name="Chekanov N."/>
            <person name="Fan G."/>
            <person name="Xiao A."/>
            <person name="Zhang H."/>
            <person name="Xu X."/>
            <person name="Yang H."/>
            <person name="Solovyev V."/>
            <person name="Lee S.M."/>
            <person name="Liu X."/>
            <person name="Afonnikov D.A."/>
            <person name="Skryabin K.G."/>
        </authorList>
    </citation>
    <scope>NUCLEOTIDE SEQUENCE [LARGE SCALE GENOMIC DNA]</scope>
    <source>
        <strain evidence="1">AK-0245</strain>
        <tissue evidence="1">Whole organism</tissue>
    </source>
</reference>
<protein>
    <submittedName>
        <fullName evidence="1">Uncharacterized protein</fullName>
    </submittedName>
</protein>
<comment type="caution">
    <text evidence="1">The sequence shown here is derived from an EMBL/GenBank/DDBJ whole genome shotgun (WGS) entry which is preliminary data.</text>
</comment>
<sequence length="63" mass="6944">MKGCPGECRNKYRKCISSCSTSLMDKGHCAATCFGEMFGCFRGRCRVGLDDVNSNVPADIVMW</sequence>
<dbReference type="EMBL" id="SJOL01006483">
    <property type="protein sequence ID" value="TGZ65626.1"/>
    <property type="molecule type" value="Genomic_DNA"/>
</dbReference>
<organism evidence="1 2">
    <name type="scientific">Opisthorchis felineus</name>
    <dbReference type="NCBI Taxonomy" id="147828"/>
    <lineage>
        <taxon>Eukaryota</taxon>
        <taxon>Metazoa</taxon>
        <taxon>Spiralia</taxon>
        <taxon>Lophotrochozoa</taxon>
        <taxon>Platyhelminthes</taxon>
        <taxon>Trematoda</taxon>
        <taxon>Digenea</taxon>
        <taxon>Opisthorchiida</taxon>
        <taxon>Opisthorchiata</taxon>
        <taxon>Opisthorchiidae</taxon>
        <taxon>Opisthorchis</taxon>
    </lineage>
</organism>
<evidence type="ECO:0000313" key="2">
    <source>
        <dbReference type="Proteomes" id="UP000308267"/>
    </source>
</evidence>
<gene>
    <name evidence="1" type="ORF">CRM22_005788</name>
</gene>
<dbReference type="AlphaFoldDB" id="A0A4S2LQZ9"/>
<evidence type="ECO:0000313" key="1">
    <source>
        <dbReference type="EMBL" id="TGZ65626.1"/>
    </source>
</evidence>